<dbReference type="GO" id="GO:0006355">
    <property type="term" value="P:regulation of DNA-templated transcription"/>
    <property type="evidence" value="ECO:0007669"/>
    <property type="project" value="InterPro"/>
</dbReference>
<dbReference type="InterPro" id="IPR036051">
    <property type="entry name" value="KRAB_dom_sf"/>
</dbReference>
<dbReference type="AlphaFoldDB" id="A0AAV7P3F1"/>
<dbReference type="CDD" id="cd07765">
    <property type="entry name" value="KRAB_A-box"/>
    <property type="match status" value="1"/>
</dbReference>
<dbReference type="PROSITE" id="PS50805">
    <property type="entry name" value="KRAB"/>
    <property type="match status" value="1"/>
</dbReference>
<gene>
    <name evidence="2" type="ORF">NDU88_000180</name>
</gene>
<dbReference type="SMART" id="SM00349">
    <property type="entry name" value="KRAB"/>
    <property type="match status" value="1"/>
</dbReference>
<dbReference type="PANTHER" id="PTHR23232:SF152">
    <property type="entry name" value="ZINC FINGER PROTEIN 182"/>
    <property type="match status" value="1"/>
</dbReference>
<comment type="caution">
    <text evidence="2">The sequence shown here is derived from an EMBL/GenBank/DDBJ whole genome shotgun (WGS) entry which is preliminary data.</text>
</comment>
<dbReference type="EMBL" id="JANPWB010000011">
    <property type="protein sequence ID" value="KAJ1121660.1"/>
    <property type="molecule type" value="Genomic_DNA"/>
</dbReference>
<keyword evidence="3" id="KW-1185">Reference proteome</keyword>
<feature type="domain" description="KRAB" evidence="1">
    <location>
        <begin position="11"/>
        <end position="92"/>
    </location>
</feature>
<evidence type="ECO:0000313" key="3">
    <source>
        <dbReference type="Proteomes" id="UP001066276"/>
    </source>
</evidence>
<organism evidence="2 3">
    <name type="scientific">Pleurodeles waltl</name>
    <name type="common">Iberian ribbed newt</name>
    <dbReference type="NCBI Taxonomy" id="8319"/>
    <lineage>
        <taxon>Eukaryota</taxon>
        <taxon>Metazoa</taxon>
        <taxon>Chordata</taxon>
        <taxon>Craniata</taxon>
        <taxon>Vertebrata</taxon>
        <taxon>Euteleostomi</taxon>
        <taxon>Amphibia</taxon>
        <taxon>Batrachia</taxon>
        <taxon>Caudata</taxon>
        <taxon>Salamandroidea</taxon>
        <taxon>Salamandridae</taxon>
        <taxon>Pleurodelinae</taxon>
        <taxon>Pleurodeles</taxon>
    </lineage>
</organism>
<dbReference type="SUPFAM" id="SSF109640">
    <property type="entry name" value="KRAB domain (Kruppel-associated box)"/>
    <property type="match status" value="1"/>
</dbReference>
<accession>A0AAV7P3F1</accession>
<protein>
    <recommendedName>
        <fullName evidence="1">KRAB domain-containing protein</fullName>
    </recommendedName>
</protein>
<dbReference type="InterPro" id="IPR001909">
    <property type="entry name" value="KRAB"/>
</dbReference>
<name>A0AAV7P3F1_PLEWA</name>
<sequence length="157" mass="17839">MPHQDSDNVPVTFQDVAASFSDEEWTLLQRWQKELYQNVMKEIQQALHSLGPVIATHVFSLRTKEKEDLNPFEEADSETRHSDDEPSALRESLCVQLIKALCESLCIRLIEALRESLCVPLIEALRESLCVELIEALCESLCIQLTEELRVGACVLN</sequence>
<dbReference type="InterPro" id="IPR050169">
    <property type="entry name" value="Krueppel_C2H2_ZnF"/>
</dbReference>
<evidence type="ECO:0000259" key="1">
    <source>
        <dbReference type="PROSITE" id="PS50805"/>
    </source>
</evidence>
<evidence type="ECO:0000313" key="2">
    <source>
        <dbReference type="EMBL" id="KAJ1121660.1"/>
    </source>
</evidence>
<reference evidence="2" key="1">
    <citation type="journal article" date="2022" name="bioRxiv">
        <title>Sequencing and chromosome-scale assembly of the giantPleurodeles waltlgenome.</title>
        <authorList>
            <person name="Brown T."/>
            <person name="Elewa A."/>
            <person name="Iarovenko S."/>
            <person name="Subramanian E."/>
            <person name="Araus A.J."/>
            <person name="Petzold A."/>
            <person name="Susuki M."/>
            <person name="Suzuki K.-i.T."/>
            <person name="Hayashi T."/>
            <person name="Toyoda A."/>
            <person name="Oliveira C."/>
            <person name="Osipova E."/>
            <person name="Leigh N.D."/>
            <person name="Simon A."/>
            <person name="Yun M.H."/>
        </authorList>
    </citation>
    <scope>NUCLEOTIDE SEQUENCE</scope>
    <source>
        <strain evidence="2">20211129_DDA</strain>
        <tissue evidence="2">Liver</tissue>
    </source>
</reference>
<dbReference type="PANTHER" id="PTHR23232">
    <property type="entry name" value="KRAB DOMAIN C2H2 ZINC FINGER"/>
    <property type="match status" value="1"/>
</dbReference>
<dbReference type="Proteomes" id="UP001066276">
    <property type="component" value="Chromosome 7"/>
</dbReference>
<dbReference type="Gene3D" id="6.10.140.140">
    <property type="match status" value="1"/>
</dbReference>
<dbReference type="Pfam" id="PF01352">
    <property type="entry name" value="KRAB"/>
    <property type="match status" value="1"/>
</dbReference>
<proteinExistence type="predicted"/>